<gene>
    <name evidence="2" type="ORF">CIT25_23295</name>
</gene>
<dbReference type="Pfam" id="PF07693">
    <property type="entry name" value="KAP_NTPase"/>
    <property type="match status" value="1"/>
</dbReference>
<organism evidence="2 3">
    <name type="scientific">Mesorhizobium mediterraneum</name>
    <dbReference type="NCBI Taxonomy" id="43617"/>
    <lineage>
        <taxon>Bacteria</taxon>
        <taxon>Pseudomonadati</taxon>
        <taxon>Pseudomonadota</taxon>
        <taxon>Alphaproteobacteria</taxon>
        <taxon>Hyphomicrobiales</taxon>
        <taxon>Phyllobacteriaceae</taxon>
        <taxon>Mesorhizobium</taxon>
    </lineage>
</organism>
<comment type="caution">
    <text evidence="2">The sequence shown here is derived from an EMBL/GenBank/DDBJ whole genome shotgun (WGS) entry which is preliminary data.</text>
</comment>
<dbReference type="RefSeq" id="WP_095486952.1">
    <property type="nucleotide sequence ID" value="NZ_CP088151.1"/>
</dbReference>
<dbReference type="Proteomes" id="UP000216215">
    <property type="component" value="Unassembled WGS sequence"/>
</dbReference>
<dbReference type="InterPro" id="IPR027417">
    <property type="entry name" value="P-loop_NTPase"/>
</dbReference>
<evidence type="ECO:0000313" key="3">
    <source>
        <dbReference type="Proteomes" id="UP000216215"/>
    </source>
</evidence>
<dbReference type="InterPro" id="IPR011646">
    <property type="entry name" value="KAP_P-loop"/>
</dbReference>
<feature type="domain" description="KAP NTPase" evidence="1">
    <location>
        <begin position="15"/>
        <end position="378"/>
    </location>
</feature>
<protein>
    <submittedName>
        <fullName evidence="2">NTPase KAP</fullName>
    </submittedName>
</protein>
<dbReference type="PANTHER" id="PTHR22674:SF6">
    <property type="entry name" value="NTPASE KAP FAMILY P-LOOP DOMAIN-CONTAINING PROTEIN 1"/>
    <property type="match status" value="1"/>
</dbReference>
<dbReference type="SUPFAM" id="SSF52540">
    <property type="entry name" value="P-loop containing nucleoside triphosphate hydrolases"/>
    <property type="match status" value="1"/>
</dbReference>
<evidence type="ECO:0000259" key="1">
    <source>
        <dbReference type="Pfam" id="PF07693"/>
    </source>
</evidence>
<keyword evidence="3" id="KW-1185">Reference proteome</keyword>
<name>A0AB36R5B5_9HYPH</name>
<accession>A0AB36R5B5</accession>
<dbReference type="EMBL" id="NPKI01000029">
    <property type="protein sequence ID" value="PAP99793.1"/>
    <property type="molecule type" value="Genomic_DNA"/>
</dbReference>
<sequence length="592" mass="64895">MWADSESNVDYLNYSEVSEMICEMIADDAMLPISLGVYGTWGVGKSSILKLVQKELEADSQNLIITFDAWLYQDFDEAKSALMTVIAKTLYDQSSKGLKERAAGLYRRVNKLKLLGIAADAGALAAGIPTFGMFGKAAESLEDIWEGTGDEADVKVVKDAANDAGQRAKGLLKPNEKRNAPEEIAAFRKEFEDLLNETGRRLVVFVDNLDRCLPANAISTLEAMRLFLFLPNTAFIVAADEEMIRLAVAKHFSDPGDRHITDYLDKLIQVPIRVPKLGLQEVRAYLAMLAIASAKSVDAGKVEAVRAALISKLRKSWSEEPPFEVKDVVSTLGISEGSELAATLESMDRLAPLLAHSVRVNGNPRIVKRLLNVIRMRSKTAKRRGMPLSESFIAKLALFERIVGEEAIQQLGTLVNAAPNGKPTLFSEFETWVGEIPAETLPIHWQKQAPFVLDWLKLDPMLAGVDLRPAVYLARETLPLRVASTRLSPVARQSLGTLLKTVSTISRASKDAIAAIPAAEVGDVMEEMISAMSRNLDWSKARPDFRGAAMLAKADATAHGKLVRFAKTIETPPRWMTALMKDDEESSVGGNS</sequence>
<evidence type="ECO:0000313" key="2">
    <source>
        <dbReference type="EMBL" id="PAP99793.1"/>
    </source>
</evidence>
<reference evidence="3" key="1">
    <citation type="submission" date="2017-08" db="EMBL/GenBank/DDBJ databases">
        <title>Mesorhizobium wenxinae sp. nov., a novel rhizobial species isolated from root nodules of chickpea (Cicer arietinum L.).</title>
        <authorList>
            <person name="Zhang J."/>
        </authorList>
    </citation>
    <scope>NUCLEOTIDE SEQUENCE [LARGE SCALE GENOMIC DNA]</scope>
    <source>
        <strain evidence="3">USDA 3392</strain>
    </source>
</reference>
<proteinExistence type="predicted"/>
<dbReference type="InterPro" id="IPR052754">
    <property type="entry name" value="NTPase_KAP_P-loop"/>
</dbReference>
<dbReference type="AlphaFoldDB" id="A0AB36R5B5"/>
<dbReference type="Gene3D" id="3.40.50.300">
    <property type="entry name" value="P-loop containing nucleotide triphosphate hydrolases"/>
    <property type="match status" value="1"/>
</dbReference>
<dbReference type="PANTHER" id="PTHR22674">
    <property type="entry name" value="NTPASE, KAP FAMILY P-LOOP DOMAIN-CONTAINING 1"/>
    <property type="match status" value="1"/>
</dbReference>